<organism evidence="1 2">
    <name type="scientific">Acropora cervicornis</name>
    <name type="common">Staghorn coral</name>
    <dbReference type="NCBI Taxonomy" id="6130"/>
    <lineage>
        <taxon>Eukaryota</taxon>
        <taxon>Metazoa</taxon>
        <taxon>Cnidaria</taxon>
        <taxon>Anthozoa</taxon>
        <taxon>Hexacorallia</taxon>
        <taxon>Scleractinia</taxon>
        <taxon>Astrocoeniina</taxon>
        <taxon>Acroporidae</taxon>
        <taxon>Acropora</taxon>
    </lineage>
</organism>
<dbReference type="AlphaFoldDB" id="A0AAD9QZM1"/>
<dbReference type="EMBL" id="JARQWQ010000008">
    <property type="protein sequence ID" value="KAK2570449.1"/>
    <property type="molecule type" value="Genomic_DNA"/>
</dbReference>
<keyword evidence="2" id="KW-1185">Reference proteome</keyword>
<accession>A0AAD9QZM1</accession>
<name>A0AAD9QZM1_ACRCE</name>
<reference evidence="1" key="2">
    <citation type="journal article" date="2023" name="Science">
        <title>Genomic signatures of disease resistance in endangered staghorn corals.</title>
        <authorList>
            <person name="Vollmer S.V."/>
            <person name="Selwyn J.D."/>
            <person name="Despard B.A."/>
            <person name="Roesel C.L."/>
        </authorList>
    </citation>
    <scope>NUCLEOTIDE SEQUENCE</scope>
    <source>
        <strain evidence="1">K2</strain>
    </source>
</reference>
<proteinExistence type="predicted"/>
<evidence type="ECO:0000313" key="2">
    <source>
        <dbReference type="Proteomes" id="UP001249851"/>
    </source>
</evidence>
<reference evidence="1" key="1">
    <citation type="journal article" date="2023" name="G3 (Bethesda)">
        <title>Whole genome assembly and annotation of the endangered Caribbean coral Acropora cervicornis.</title>
        <authorList>
            <person name="Selwyn J.D."/>
            <person name="Vollmer S.V."/>
        </authorList>
    </citation>
    <scope>NUCLEOTIDE SEQUENCE</scope>
    <source>
        <strain evidence="1">K2</strain>
    </source>
</reference>
<protein>
    <submittedName>
        <fullName evidence="1">Uncharacterized protein</fullName>
    </submittedName>
</protein>
<gene>
    <name evidence="1" type="ORF">P5673_005267</name>
</gene>
<sequence length="75" mass="8822">MKKITQESNKSDTESEDEIFTEMKKEYEAEDSIGKDIQNLQLANLLGKMFCSCLPDKVLKDKLERQDRPEKLRNR</sequence>
<evidence type="ECO:0000313" key="1">
    <source>
        <dbReference type="EMBL" id="KAK2570449.1"/>
    </source>
</evidence>
<dbReference type="Proteomes" id="UP001249851">
    <property type="component" value="Unassembled WGS sequence"/>
</dbReference>
<comment type="caution">
    <text evidence="1">The sequence shown here is derived from an EMBL/GenBank/DDBJ whole genome shotgun (WGS) entry which is preliminary data.</text>
</comment>